<dbReference type="AlphaFoldDB" id="A0A8H6UD91"/>
<dbReference type="GO" id="GO:0005737">
    <property type="term" value="C:cytoplasm"/>
    <property type="evidence" value="ECO:0007669"/>
    <property type="project" value="TreeGrafter"/>
</dbReference>
<dbReference type="InterPro" id="IPR040150">
    <property type="entry name" value="Iwr1"/>
</dbReference>
<dbReference type="Proteomes" id="UP000630445">
    <property type="component" value="Unassembled WGS sequence"/>
</dbReference>
<dbReference type="OrthoDB" id="6255506at2759"/>
<protein>
    <submittedName>
        <fullName evidence="1">Uncharacterized protein</fullName>
    </submittedName>
</protein>
<evidence type="ECO:0000313" key="2">
    <source>
        <dbReference type="EMBL" id="KAF7169126.1"/>
    </source>
</evidence>
<reference evidence="1" key="1">
    <citation type="submission" date="2020-06" db="EMBL/GenBank/DDBJ databases">
        <title>Draft genome sequences of strains closely related to Aspergillus parafelis and Aspergillus hiratsukae.</title>
        <authorList>
            <person name="Dos Santos R.A.C."/>
            <person name="Rivero-Menendez O."/>
            <person name="Steenwyk J.L."/>
            <person name="Mead M.E."/>
            <person name="Goldman G.H."/>
            <person name="Alastruey-Izquierdo A."/>
            <person name="Rokas A."/>
        </authorList>
    </citation>
    <scope>NUCLEOTIDE SEQUENCE</scope>
    <source>
        <strain evidence="1">CNM-CM5793</strain>
        <strain evidence="2">CNM-CM6106</strain>
    </source>
</reference>
<dbReference type="EMBL" id="JACBAF010002052">
    <property type="protein sequence ID" value="KAF7169126.1"/>
    <property type="molecule type" value="Genomic_DNA"/>
</dbReference>
<name>A0A8H6UD91_9EURO</name>
<dbReference type="PANTHER" id="PTHR28063">
    <property type="entry name" value="RNA POLYMERASE II NUCLEAR LOCALIZATION PROTEIN IWR1"/>
    <property type="match status" value="1"/>
</dbReference>
<dbReference type="PANTHER" id="PTHR28063:SF1">
    <property type="entry name" value="RNA POLYMERASE II NUCLEAR LOCALIZATION PROTEIN IWR1"/>
    <property type="match status" value="1"/>
</dbReference>
<sequence length="164" mass="18680">MALPPEQINIKRRREEEPVDTLYIQSELRQTKRRFTDFVFQRVQVGGNDRVSGASSSASLAAPSRTLLTPRSVQERAPAPARPCLWSELLRLGPSSERNSASLLCARQQRRSSTAHFIHRVRIRWVLLLQTGRGSLLRRAGGRVRFPRRRGLFVGSRFPAPIRL</sequence>
<comment type="caution">
    <text evidence="1">The sequence shown here is derived from an EMBL/GenBank/DDBJ whole genome shotgun (WGS) entry which is preliminary data.</text>
</comment>
<proteinExistence type="predicted"/>
<evidence type="ECO:0000313" key="1">
    <source>
        <dbReference type="EMBL" id="KAF7121737.1"/>
    </source>
</evidence>
<dbReference type="GO" id="GO:0006606">
    <property type="term" value="P:protein import into nucleus"/>
    <property type="evidence" value="ECO:0007669"/>
    <property type="project" value="InterPro"/>
</dbReference>
<evidence type="ECO:0000313" key="3">
    <source>
        <dbReference type="Proteomes" id="UP000630445"/>
    </source>
</evidence>
<accession>A0A8H6UD91</accession>
<keyword evidence="3" id="KW-1185">Reference proteome</keyword>
<organism evidence="1 3">
    <name type="scientific">Aspergillus hiratsukae</name>
    <dbReference type="NCBI Taxonomy" id="1194566"/>
    <lineage>
        <taxon>Eukaryota</taxon>
        <taxon>Fungi</taxon>
        <taxon>Dikarya</taxon>
        <taxon>Ascomycota</taxon>
        <taxon>Pezizomycotina</taxon>
        <taxon>Eurotiomycetes</taxon>
        <taxon>Eurotiomycetidae</taxon>
        <taxon>Eurotiales</taxon>
        <taxon>Aspergillaceae</taxon>
        <taxon>Aspergillus</taxon>
        <taxon>Aspergillus subgen. Fumigati</taxon>
    </lineage>
</organism>
<gene>
    <name evidence="1" type="ORF">CNMCM5793_009290</name>
    <name evidence="2" type="ORF">CNMCM6106_004065</name>
</gene>
<dbReference type="EMBL" id="JACBAD010002040">
    <property type="protein sequence ID" value="KAF7121737.1"/>
    <property type="molecule type" value="Genomic_DNA"/>
</dbReference>
<dbReference type="Proteomes" id="UP000662466">
    <property type="component" value="Unassembled WGS sequence"/>
</dbReference>